<evidence type="ECO:0000256" key="1">
    <source>
        <dbReference type="SAM" id="MobiDB-lite"/>
    </source>
</evidence>
<feature type="region of interest" description="Disordered" evidence="1">
    <location>
        <begin position="141"/>
        <end position="205"/>
    </location>
</feature>
<reference evidence="2" key="1">
    <citation type="submission" date="1997-05" db="EMBL/GenBank/DDBJ databases">
        <authorList>
            <person name="Kelly A.G."/>
            <person name="Bainbridge B.W."/>
            <person name="Heale J.B."/>
            <person name="Perez-Artes E."/>
            <person name="Jimenez-Diaz R.M."/>
        </authorList>
    </citation>
    <scope>NUCLEOTIDE SEQUENCE</scope>
    <source>
        <strain evidence="2">f. sp. ciceris</strain>
    </source>
</reference>
<accession>O13467</accession>
<dbReference type="AlphaFoldDB" id="O13467"/>
<protein>
    <submittedName>
        <fullName evidence="2">Yellowing-associated protein</fullName>
    </submittedName>
</protein>
<feature type="compositionally biased region" description="Polar residues" evidence="1">
    <location>
        <begin position="159"/>
        <end position="187"/>
    </location>
</feature>
<organism evidence="2">
    <name type="scientific">Fusarium oxysporum f. sp. ciceris</name>
    <dbReference type="NCBI Taxonomy" id="62683"/>
    <lineage>
        <taxon>Eukaryota</taxon>
        <taxon>Fungi</taxon>
        <taxon>Dikarya</taxon>
        <taxon>Ascomycota</taxon>
        <taxon>Pezizomycotina</taxon>
        <taxon>Sordariomycetes</taxon>
        <taxon>Hypocreomycetidae</taxon>
        <taxon>Hypocreales</taxon>
        <taxon>Nectriaceae</taxon>
        <taxon>Fusarium</taxon>
        <taxon>Fusarium oxysporum species complex</taxon>
    </lineage>
</organism>
<sequence length="269" mass="29302">AMLHVARSVYTFPKAQTIPCHVYGQAEHDDGCTCVTNPDATRCTIDKSLVCSFASSSLSFSTWSCRPISFAVLIVTDTALVITLPYYKTNWSRPLTPNMAPHSADGAEFGTGFSSTPSNPEVSVIETMSADITMHDACSPLFSQSDTVGEPDQPELPSPANSLKPSQGSEPSQDPETSQDLNSSKDSGSPVKPKPKPIASLKGRVWPNCKKTSNTTWGVCIELHGKKGRAKKIGPLTSSVKWLFIRLRNNDLITRNEIKLQLGNHRFTY</sequence>
<feature type="non-terminal residue" evidence="2">
    <location>
        <position position="1"/>
    </location>
</feature>
<name>O13467_FUSOX</name>
<dbReference type="EMBL" id="AF005634">
    <property type="protein sequence ID" value="AAB63278.1"/>
    <property type="molecule type" value="Genomic_DNA"/>
</dbReference>
<proteinExistence type="predicted"/>
<evidence type="ECO:0000313" key="2">
    <source>
        <dbReference type="EMBL" id="AAB63278.1"/>
    </source>
</evidence>